<dbReference type="RefSeq" id="XP_044657980.1">
    <property type="nucleotide sequence ID" value="XM_044802045.1"/>
</dbReference>
<dbReference type="Proteomes" id="UP000825890">
    <property type="component" value="Unassembled WGS sequence"/>
</dbReference>
<gene>
    <name evidence="4" type="ORF">CKM354_000671800</name>
</gene>
<feature type="domain" description="Beta-lactamase-related" evidence="2">
    <location>
        <begin position="24"/>
        <end position="358"/>
    </location>
</feature>
<dbReference type="SUPFAM" id="SSF56601">
    <property type="entry name" value="beta-lactamase/transpeptidase-like"/>
    <property type="match status" value="1"/>
</dbReference>
<accession>A0A9P3CIR1</accession>
<dbReference type="InterPro" id="IPR001466">
    <property type="entry name" value="Beta-lactam-related"/>
</dbReference>
<evidence type="ECO:0000313" key="5">
    <source>
        <dbReference type="Proteomes" id="UP000825890"/>
    </source>
</evidence>
<evidence type="ECO:0000313" key="4">
    <source>
        <dbReference type="EMBL" id="GIZ43493.1"/>
    </source>
</evidence>
<organism evidence="4 5">
    <name type="scientific">Cercospora kikuchii</name>
    <dbReference type="NCBI Taxonomy" id="84275"/>
    <lineage>
        <taxon>Eukaryota</taxon>
        <taxon>Fungi</taxon>
        <taxon>Dikarya</taxon>
        <taxon>Ascomycota</taxon>
        <taxon>Pezizomycotina</taxon>
        <taxon>Dothideomycetes</taxon>
        <taxon>Dothideomycetidae</taxon>
        <taxon>Mycosphaerellales</taxon>
        <taxon>Mycosphaerellaceae</taxon>
        <taxon>Cercospora</taxon>
    </lineage>
</organism>
<reference evidence="4 5" key="1">
    <citation type="submission" date="2021-01" db="EMBL/GenBank/DDBJ databases">
        <title>Cercospora kikuchii MAFF 305040 whole genome shotgun sequence.</title>
        <authorList>
            <person name="Kashiwa T."/>
            <person name="Suzuki T."/>
        </authorList>
    </citation>
    <scope>NUCLEOTIDE SEQUENCE [LARGE SCALE GENOMIC DNA]</scope>
    <source>
        <strain evidence="4 5">MAFF 305040</strain>
    </source>
</reference>
<evidence type="ECO:0000259" key="3">
    <source>
        <dbReference type="Pfam" id="PF11954"/>
    </source>
</evidence>
<dbReference type="OrthoDB" id="5946976at2759"/>
<evidence type="ECO:0008006" key="6">
    <source>
        <dbReference type="Google" id="ProtNLM"/>
    </source>
</evidence>
<dbReference type="AlphaFoldDB" id="A0A9P3CIR1"/>
<dbReference type="Gene3D" id="3.40.710.10">
    <property type="entry name" value="DD-peptidase/beta-lactamase superfamily"/>
    <property type="match status" value="1"/>
</dbReference>
<evidence type="ECO:0000256" key="1">
    <source>
        <dbReference type="ARBA" id="ARBA00038215"/>
    </source>
</evidence>
<protein>
    <recommendedName>
        <fullName evidence="6">Beta-lactamase/transpeptidase-like protein</fullName>
    </recommendedName>
</protein>
<dbReference type="GeneID" id="68292293"/>
<comment type="caution">
    <text evidence="4">The sequence shown here is derived from an EMBL/GenBank/DDBJ whole genome shotgun (WGS) entry which is preliminary data.</text>
</comment>
<dbReference type="PANTHER" id="PTHR46825">
    <property type="entry name" value="D-ALANYL-D-ALANINE-CARBOXYPEPTIDASE/ENDOPEPTIDASE AMPH"/>
    <property type="match status" value="1"/>
</dbReference>
<keyword evidence="5" id="KW-1185">Reference proteome</keyword>
<name>A0A9P3CIR1_9PEZI</name>
<comment type="similarity">
    <text evidence="1">Belongs to the peptidase S12 family.</text>
</comment>
<dbReference type="Pfam" id="PF11954">
    <property type="entry name" value="DUF3471"/>
    <property type="match status" value="1"/>
</dbReference>
<sequence>MPDSSSSAQEFPQIISFFKSEHFKNRVNNLLAEWHAPGLSLAIVSNKNVSSQGFGLASLDPETPCTPDTIFDIASSSKSLTAAAVGLLVEDDEKYQAVKWDAKMHDLLPEDFVLNKDSFTEEVTVEDILSHRSGVPGHDDAFFGLRSKNPDSAKTTTRRLRHLPISKPLRTEYQYCNTMFTVATHLVETLTEKTFGEYIAESFLQPLGMNDTHLQPSAVKAAGKESRLALPYQWNESKQILELGKVQEVPDAQGAGSIQTSVNDHIKWVQALMYRDGPVTKELYEGLTRVRIVQDTESSPEGRAPFASFTGYAAGLEVSYYRGYQIVGHDGMISGYSSRHFWMPEFEFGAVMLGNSESAGSVIDVLSKELIDEILEVPMEKRVDWNARAHQVDEKYQAFMNKSVAQDLKPDLEHPEPLKMPLSAYVGEYWNVGYRGLSIGVRDGKLFVDATERTMGFWLEFEHLADQSVFIVKLKDYYDGLSVERAAEFRFQNDQVVKVGIDFEDDYDGYIWFDKVEQNGE</sequence>
<dbReference type="InterPro" id="IPR021860">
    <property type="entry name" value="Peptidase_S12_Pab87-rel_C"/>
</dbReference>
<dbReference type="EMBL" id="BOLY01000004">
    <property type="protein sequence ID" value="GIZ43493.1"/>
    <property type="molecule type" value="Genomic_DNA"/>
</dbReference>
<proteinExistence type="inferred from homology"/>
<evidence type="ECO:0000259" key="2">
    <source>
        <dbReference type="Pfam" id="PF00144"/>
    </source>
</evidence>
<dbReference type="InterPro" id="IPR012338">
    <property type="entry name" value="Beta-lactam/transpept-like"/>
</dbReference>
<dbReference type="PANTHER" id="PTHR46825:SF9">
    <property type="entry name" value="BETA-LACTAMASE-RELATED DOMAIN-CONTAINING PROTEIN"/>
    <property type="match status" value="1"/>
</dbReference>
<dbReference type="Pfam" id="PF00144">
    <property type="entry name" value="Beta-lactamase"/>
    <property type="match status" value="1"/>
</dbReference>
<dbReference type="InterPro" id="IPR050491">
    <property type="entry name" value="AmpC-like"/>
</dbReference>
<feature type="domain" description="Peptidase S12 Pab87-related C-terminal" evidence="3">
    <location>
        <begin position="419"/>
        <end position="509"/>
    </location>
</feature>